<name>A0ACB9RYF3_9MYRT</name>
<dbReference type="Proteomes" id="UP001057402">
    <property type="component" value="Chromosome 3"/>
</dbReference>
<organism evidence="1 2">
    <name type="scientific">Melastoma candidum</name>
    <dbReference type="NCBI Taxonomy" id="119954"/>
    <lineage>
        <taxon>Eukaryota</taxon>
        <taxon>Viridiplantae</taxon>
        <taxon>Streptophyta</taxon>
        <taxon>Embryophyta</taxon>
        <taxon>Tracheophyta</taxon>
        <taxon>Spermatophyta</taxon>
        <taxon>Magnoliopsida</taxon>
        <taxon>eudicotyledons</taxon>
        <taxon>Gunneridae</taxon>
        <taxon>Pentapetalae</taxon>
        <taxon>rosids</taxon>
        <taxon>malvids</taxon>
        <taxon>Myrtales</taxon>
        <taxon>Melastomataceae</taxon>
        <taxon>Melastomatoideae</taxon>
        <taxon>Melastomateae</taxon>
        <taxon>Melastoma</taxon>
    </lineage>
</organism>
<evidence type="ECO:0000313" key="1">
    <source>
        <dbReference type="EMBL" id="KAI4383735.1"/>
    </source>
</evidence>
<comment type="caution">
    <text evidence="1">The sequence shown here is derived from an EMBL/GenBank/DDBJ whole genome shotgun (WGS) entry which is preliminary data.</text>
</comment>
<gene>
    <name evidence="1" type="ORF">MLD38_009539</name>
</gene>
<reference evidence="2" key="1">
    <citation type="journal article" date="2023" name="Front. Plant Sci.">
        <title>Chromosomal-level genome assembly of Melastoma candidum provides insights into trichome evolution.</title>
        <authorList>
            <person name="Zhong Y."/>
            <person name="Wu W."/>
            <person name="Sun C."/>
            <person name="Zou P."/>
            <person name="Liu Y."/>
            <person name="Dai S."/>
            <person name="Zhou R."/>
        </authorList>
    </citation>
    <scope>NUCLEOTIDE SEQUENCE [LARGE SCALE GENOMIC DNA]</scope>
</reference>
<sequence length="121" mass="14150">MISSQHSDRELSDLWEKNFHVPYAQHHTVCIVHLSGRTKLFWLGRNKISTQNGFCRRMWISGGELLFGDIIEHLARHGNFHRVSTCWNCRRNMAVTEAGFWSLPALVVDREMVELRPRGFD</sequence>
<keyword evidence="2" id="KW-1185">Reference proteome</keyword>
<evidence type="ECO:0000313" key="2">
    <source>
        <dbReference type="Proteomes" id="UP001057402"/>
    </source>
</evidence>
<proteinExistence type="predicted"/>
<protein>
    <submittedName>
        <fullName evidence="1">Uncharacterized protein</fullName>
    </submittedName>
</protein>
<dbReference type="EMBL" id="CM042882">
    <property type="protein sequence ID" value="KAI4383735.1"/>
    <property type="molecule type" value="Genomic_DNA"/>
</dbReference>
<accession>A0ACB9RYF3</accession>